<sequence length="61" mass="7102">MWEDEPAREIVIDSVAVYEDRTTQLRLLDGGESKLIDLESFVERVEDGRLRFVAGRYDNVE</sequence>
<dbReference type="Proteomes" id="UP000011618">
    <property type="component" value="Unassembled WGS sequence"/>
</dbReference>
<dbReference type="EMBL" id="AOII01000090">
    <property type="protein sequence ID" value="ELY74131.1"/>
    <property type="molecule type" value="Genomic_DNA"/>
</dbReference>
<evidence type="ECO:0000313" key="1">
    <source>
        <dbReference type="EMBL" id="ELY74131.1"/>
    </source>
</evidence>
<reference evidence="1 2" key="1">
    <citation type="journal article" date="2014" name="PLoS Genet.">
        <title>Phylogenetically driven sequencing of extremely halophilic archaea reveals strategies for static and dynamic osmo-response.</title>
        <authorList>
            <person name="Becker E.A."/>
            <person name="Seitzer P.M."/>
            <person name="Tritt A."/>
            <person name="Larsen D."/>
            <person name="Krusor M."/>
            <person name="Yao A.I."/>
            <person name="Wu D."/>
            <person name="Madern D."/>
            <person name="Eisen J.A."/>
            <person name="Darling A.E."/>
            <person name="Facciotti M.T."/>
        </authorList>
    </citation>
    <scope>NUCLEOTIDE SEQUENCE [LARGE SCALE GENOMIC DNA]</scope>
    <source>
        <strain evidence="1 2">DSM 3751</strain>
    </source>
</reference>
<organism evidence="1 2">
    <name type="scientific">Natrinema pallidum DSM 3751</name>
    <dbReference type="NCBI Taxonomy" id="1227495"/>
    <lineage>
        <taxon>Archaea</taxon>
        <taxon>Methanobacteriati</taxon>
        <taxon>Methanobacteriota</taxon>
        <taxon>Stenosarchaea group</taxon>
        <taxon>Halobacteria</taxon>
        <taxon>Halobacteriales</taxon>
        <taxon>Natrialbaceae</taxon>
        <taxon>Natrinema</taxon>
    </lineage>
</organism>
<accession>L9YKE2</accession>
<comment type="caution">
    <text evidence="1">The sequence shown here is derived from an EMBL/GenBank/DDBJ whole genome shotgun (WGS) entry which is preliminary data.</text>
</comment>
<gene>
    <name evidence="1" type="ORF">C487_16249</name>
</gene>
<dbReference type="PATRIC" id="fig|1227495.3.peg.3253"/>
<name>L9YKE2_9EURY</name>
<dbReference type="AlphaFoldDB" id="L9YKE2"/>
<evidence type="ECO:0000313" key="2">
    <source>
        <dbReference type="Proteomes" id="UP000011618"/>
    </source>
</evidence>
<proteinExistence type="predicted"/>
<protein>
    <submittedName>
        <fullName evidence="1">Uncharacterized protein</fullName>
    </submittedName>
</protein>